<evidence type="ECO:0000256" key="3">
    <source>
        <dbReference type="ARBA" id="ARBA00022989"/>
    </source>
</evidence>
<feature type="transmembrane region" description="Helical" evidence="5">
    <location>
        <begin position="15"/>
        <end position="36"/>
    </location>
</feature>
<evidence type="ECO:0000256" key="5">
    <source>
        <dbReference type="SAM" id="Phobius"/>
    </source>
</evidence>
<evidence type="ECO:0000313" key="7">
    <source>
        <dbReference type="EMBL" id="MDK6027996.1"/>
    </source>
</evidence>
<dbReference type="CDD" id="cd18180">
    <property type="entry name" value="ATP-synt_Vo_Ao_c_NTPK_rpt2"/>
    <property type="match status" value="1"/>
</dbReference>
<dbReference type="Proteomes" id="UP001529235">
    <property type="component" value="Unassembled WGS sequence"/>
</dbReference>
<feature type="transmembrane region" description="Helical" evidence="5">
    <location>
        <begin position="48"/>
        <end position="72"/>
    </location>
</feature>
<evidence type="ECO:0000256" key="1">
    <source>
        <dbReference type="ARBA" id="ARBA00004141"/>
    </source>
</evidence>
<keyword evidence="8" id="KW-1185">Reference proteome</keyword>
<dbReference type="InterPro" id="IPR035921">
    <property type="entry name" value="F/V-ATP_Csub_sf"/>
</dbReference>
<dbReference type="EMBL" id="JASNVW010000001">
    <property type="protein sequence ID" value="MDK6027996.1"/>
    <property type="molecule type" value="Genomic_DNA"/>
</dbReference>
<keyword evidence="4 5" id="KW-0472">Membrane</keyword>
<feature type="domain" description="V-ATPase proteolipid subunit C-like" evidence="6">
    <location>
        <begin position="93"/>
        <end position="153"/>
    </location>
</feature>
<sequence length="160" mass="16902">MSEVLAYIGPGLAEALASIGSTVGIYKAVAAGIPIISEDPAQRGRVFALAFLPATQTMVYGFIYMLMMYSAFLPSIYSKYHSSIPLNIAGAVFGVSLFVGFAELVSAWMQGRVCADGAAQLIKSRGAVFAPTIILAAYEELFGILGMVFGILMASIIASW</sequence>
<evidence type="ECO:0000259" key="6">
    <source>
        <dbReference type="Pfam" id="PF00137"/>
    </source>
</evidence>
<evidence type="ECO:0000256" key="2">
    <source>
        <dbReference type="ARBA" id="ARBA00022692"/>
    </source>
</evidence>
<dbReference type="InterPro" id="IPR002379">
    <property type="entry name" value="ATPase_proteolipid_c-like_dom"/>
</dbReference>
<feature type="domain" description="V-ATPase proteolipid subunit C-like" evidence="6">
    <location>
        <begin position="8"/>
        <end position="68"/>
    </location>
</feature>
<evidence type="ECO:0000256" key="4">
    <source>
        <dbReference type="ARBA" id="ARBA00023136"/>
    </source>
</evidence>
<dbReference type="NCBIfam" id="NF006219">
    <property type="entry name" value="PRK08344.1"/>
    <property type="match status" value="1"/>
</dbReference>
<comment type="caution">
    <text evidence="7">The sequence shown here is derived from an EMBL/GenBank/DDBJ whole genome shotgun (WGS) entry which is preliminary data.</text>
</comment>
<comment type="subcellular location">
    <subcellularLocation>
        <location evidence="1">Membrane</location>
        <topology evidence="1">Multi-pass membrane protein</topology>
    </subcellularLocation>
</comment>
<proteinExistence type="predicted"/>
<keyword evidence="3 5" id="KW-1133">Transmembrane helix</keyword>
<feature type="transmembrane region" description="Helical" evidence="5">
    <location>
        <begin position="126"/>
        <end position="158"/>
    </location>
</feature>
<dbReference type="GO" id="GO:0016020">
    <property type="term" value="C:membrane"/>
    <property type="evidence" value="ECO:0007669"/>
    <property type="project" value="UniProtKB-SubCell"/>
</dbReference>
<gene>
    <name evidence="7" type="ORF">QPL79_01270</name>
</gene>
<dbReference type="AlphaFoldDB" id="A0ABD4Z3V3"/>
<dbReference type="Pfam" id="PF00137">
    <property type="entry name" value="ATP-synt_C"/>
    <property type="match status" value="2"/>
</dbReference>
<organism evidence="7 8">
    <name type="scientific">Ignisphaera cupida</name>
    <dbReference type="NCBI Taxonomy" id="3050454"/>
    <lineage>
        <taxon>Archaea</taxon>
        <taxon>Thermoproteota</taxon>
        <taxon>Thermoprotei</taxon>
        <taxon>Desulfurococcales</taxon>
        <taxon>Desulfurococcaceae</taxon>
        <taxon>Ignisphaera</taxon>
    </lineage>
</organism>
<protein>
    <submittedName>
        <fullName evidence="7">ATPase</fullName>
    </submittedName>
</protein>
<feature type="transmembrane region" description="Helical" evidence="5">
    <location>
        <begin position="84"/>
        <end position="105"/>
    </location>
</feature>
<keyword evidence="2 5" id="KW-0812">Transmembrane</keyword>
<dbReference type="RefSeq" id="WP_285272974.1">
    <property type="nucleotide sequence ID" value="NZ_JASNVW010000001.1"/>
</dbReference>
<reference evidence="7 8" key="1">
    <citation type="submission" date="2023-05" db="EMBL/GenBank/DDBJ databases">
        <title>A new hyperthermophilic archaea 'Ignisphaera cupida' sp. nov. and description of the family 'Ignisphaeraceae' fam. nov.</title>
        <authorList>
            <person name="Podosokorskaya O.A."/>
            <person name="Elcheninov A.G."/>
            <person name="Klukina A."/>
            <person name="Merkel A.Y."/>
        </authorList>
    </citation>
    <scope>NUCLEOTIDE SEQUENCE [LARGE SCALE GENOMIC DNA]</scope>
    <source>
        <strain evidence="7 8">4213-co</strain>
    </source>
</reference>
<dbReference type="Gene3D" id="1.20.120.610">
    <property type="entry name" value="lithium bound rotor ring of v- atpase"/>
    <property type="match status" value="1"/>
</dbReference>
<name>A0ABD4Z3V3_9CREN</name>
<dbReference type="SUPFAM" id="SSF81333">
    <property type="entry name" value="F1F0 ATP synthase subunit C"/>
    <property type="match status" value="2"/>
</dbReference>
<accession>A0ABD4Z3V3</accession>
<evidence type="ECO:0000313" key="8">
    <source>
        <dbReference type="Proteomes" id="UP001529235"/>
    </source>
</evidence>